<protein>
    <submittedName>
        <fullName evidence="1">Uncharacterized protein</fullName>
    </submittedName>
</protein>
<name>A0ABQ5UV74_9PROT</name>
<keyword evidence="2" id="KW-1185">Reference proteome</keyword>
<comment type="caution">
    <text evidence="1">The sequence shown here is derived from an EMBL/GenBank/DDBJ whole genome shotgun (WGS) entry which is preliminary data.</text>
</comment>
<dbReference type="EMBL" id="BSNJ01000001">
    <property type="protein sequence ID" value="GLQ19048.1"/>
    <property type="molecule type" value="Genomic_DNA"/>
</dbReference>
<organism evidence="1 2">
    <name type="scientific">Algimonas porphyrae</name>
    <dbReference type="NCBI Taxonomy" id="1128113"/>
    <lineage>
        <taxon>Bacteria</taxon>
        <taxon>Pseudomonadati</taxon>
        <taxon>Pseudomonadota</taxon>
        <taxon>Alphaproteobacteria</taxon>
        <taxon>Maricaulales</taxon>
        <taxon>Robiginitomaculaceae</taxon>
        <taxon>Algimonas</taxon>
    </lineage>
</organism>
<reference evidence="1" key="2">
    <citation type="submission" date="2023-01" db="EMBL/GenBank/DDBJ databases">
        <title>Draft genome sequence of Algimonas porphyrae strain NBRC 108216.</title>
        <authorList>
            <person name="Sun Q."/>
            <person name="Mori K."/>
        </authorList>
    </citation>
    <scope>NUCLEOTIDE SEQUENCE</scope>
    <source>
        <strain evidence="1">NBRC 108216</strain>
    </source>
</reference>
<gene>
    <name evidence="1" type="ORF">GCM10007854_00030</name>
</gene>
<evidence type="ECO:0000313" key="1">
    <source>
        <dbReference type="EMBL" id="GLQ19048.1"/>
    </source>
</evidence>
<reference evidence="1" key="1">
    <citation type="journal article" date="2014" name="Int. J. Syst. Evol. Microbiol.">
        <title>Complete genome of a new Firmicutes species belonging to the dominant human colonic microbiota ('Ruminococcus bicirculans') reveals two chromosomes and a selective capacity to utilize plant glucans.</title>
        <authorList>
            <consortium name="NISC Comparative Sequencing Program"/>
            <person name="Wegmann U."/>
            <person name="Louis P."/>
            <person name="Goesmann A."/>
            <person name="Henrissat B."/>
            <person name="Duncan S.H."/>
            <person name="Flint H.J."/>
        </authorList>
    </citation>
    <scope>NUCLEOTIDE SEQUENCE</scope>
    <source>
        <strain evidence="1">NBRC 108216</strain>
    </source>
</reference>
<sequence length="88" mass="10043">MKRERAPLPNEIRGGWHAVEDMPEPWQDARALEVYVHSWPSRIVSCQYGCAIDEGGDEICGFHTIGKPGDWIRMEDEPAVLVREPVKQ</sequence>
<dbReference type="Proteomes" id="UP001161390">
    <property type="component" value="Unassembled WGS sequence"/>
</dbReference>
<evidence type="ECO:0000313" key="2">
    <source>
        <dbReference type="Proteomes" id="UP001161390"/>
    </source>
</evidence>
<accession>A0ABQ5UV74</accession>
<proteinExistence type="predicted"/>